<dbReference type="PROSITE" id="PS00107">
    <property type="entry name" value="PROTEIN_KINASE_ATP"/>
    <property type="match status" value="1"/>
</dbReference>
<keyword evidence="18" id="KW-1015">Disulfide bond</keyword>
<evidence type="ECO:0000256" key="22">
    <source>
        <dbReference type="ARBA" id="ARBA00048679"/>
    </source>
</evidence>
<evidence type="ECO:0000256" key="21">
    <source>
        <dbReference type="ARBA" id="ARBA00047899"/>
    </source>
</evidence>
<dbReference type="EnsemblPlants" id="EMT14788">
    <property type="protein sequence ID" value="EMT14788"/>
    <property type="gene ID" value="F775_04580"/>
</dbReference>
<dbReference type="InterPro" id="IPR037176">
    <property type="entry name" value="Osmotin/thaumatin-like_sf"/>
</dbReference>
<keyword evidence="8" id="KW-0808">Transferase</keyword>
<dbReference type="GO" id="GO:0030246">
    <property type="term" value="F:carbohydrate binding"/>
    <property type="evidence" value="ECO:0007669"/>
    <property type="project" value="UniProtKB-KW"/>
</dbReference>
<keyword evidence="14" id="KW-0611">Plant defense</keyword>
<comment type="catalytic activity">
    <reaction evidence="21">
        <text>L-threonyl-[protein] + ATP = O-phospho-L-threonyl-[protein] + ADP + H(+)</text>
        <dbReference type="Rhea" id="RHEA:46608"/>
        <dbReference type="Rhea" id="RHEA-COMP:11060"/>
        <dbReference type="Rhea" id="RHEA-COMP:11605"/>
        <dbReference type="ChEBI" id="CHEBI:15378"/>
        <dbReference type="ChEBI" id="CHEBI:30013"/>
        <dbReference type="ChEBI" id="CHEBI:30616"/>
        <dbReference type="ChEBI" id="CHEBI:61977"/>
        <dbReference type="ChEBI" id="CHEBI:456216"/>
        <dbReference type="EC" id="2.7.11.1"/>
    </reaction>
</comment>
<keyword evidence="12" id="KW-0547">Nucleotide-binding</keyword>
<dbReference type="FunFam" id="1.10.510.10:FF:000248">
    <property type="entry name" value="S-receptor-like kinase 5"/>
    <property type="match status" value="1"/>
</dbReference>
<comment type="catalytic activity">
    <reaction evidence="22">
        <text>L-seryl-[protein] + ATP = O-phospho-L-seryl-[protein] + ADP + H(+)</text>
        <dbReference type="Rhea" id="RHEA:17989"/>
        <dbReference type="Rhea" id="RHEA-COMP:9863"/>
        <dbReference type="Rhea" id="RHEA-COMP:11604"/>
        <dbReference type="ChEBI" id="CHEBI:15378"/>
        <dbReference type="ChEBI" id="CHEBI:29999"/>
        <dbReference type="ChEBI" id="CHEBI:30616"/>
        <dbReference type="ChEBI" id="CHEBI:83421"/>
        <dbReference type="ChEBI" id="CHEBI:456216"/>
        <dbReference type="EC" id="2.7.11.1"/>
    </reaction>
</comment>
<keyword evidence="4" id="KW-0723">Serine/threonine-protein kinase</keyword>
<evidence type="ECO:0000256" key="7">
    <source>
        <dbReference type="ARBA" id="ARBA00022577"/>
    </source>
</evidence>
<dbReference type="ExpressionAtlas" id="N1QVV3">
    <property type="expression patterns" value="baseline"/>
</dbReference>
<dbReference type="PROSITE" id="PS00316">
    <property type="entry name" value="THAUMATIN_1"/>
    <property type="match status" value="1"/>
</dbReference>
<dbReference type="SMART" id="SM00205">
    <property type="entry name" value="THN"/>
    <property type="match status" value="1"/>
</dbReference>
<keyword evidence="9" id="KW-0812">Transmembrane</keyword>
<dbReference type="InterPro" id="IPR051343">
    <property type="entry name" value="G-type_lectin_kinases/EP1-like"/>
</dbReference>
<keyword evidence="11" id="KW-0430">Lectin</keyword>
<evidence type="ECO:0000256" key="9">
    <source>
        <dbReference type="ARBA" id="ARBA00022692"/>
    </source>
</evidence>
<evidence type="ECO:0000256" key="15">
    <source>
        <dbReference type="ARBA" id="ARBA00022840"/>
    </source>
</evidence>
<evidence type="ECO:0000256" key="6">
    <source>
        <dbReference type="ARBA" id="ARBA00022553"/>
    </source>
</evidence>
<feature type="domain" description="Protein kinase" evidence="23">
    <location>
        <begin position="495"/>
        <end position="790"/>
    </location>
</feature>
<dbReference type="FunFam" id="3.30.200.20:FF:000178">
    <property type="entry name" value="serine/threonine-protein kinase PBS1-like"/>
    <property type="match status" value="1"/>
</dbReference>
<dbReference type="GO" id="GO:0050832">
    <property type="term" value="P:defense response to fungus"/>
    <property type="evidence" value="ECO:0007669"/>
    <property type="project" value="UniProtKB-KW"/>
</dbReference>
<dbReference type="Gene3D" id="1.10.510.10">
    <property type="entry name" value="Transferase(Phosphotransferase) domain 1"/>
    <property type="match status" value="1"/>
</dbReference>
<proteinExistence type="inferred from homology"/>
<evidence type="ECO:0000256" key="10">
    <source>
        <dbReference type="ARBA" id="ARBA00022729"/>
    </source>
</evidence>
<evidence type="ECO:0000256" key="14">
    <source>
        <dbReference type="ARBA" id="ARBA00022821"/>
    </source>
</evidence>
<dbReference type="Pfam" id="PF00314">
    <property type="entry name" value="Thaumatin"/>
    <property type="match status" value="1"/>
</dbReference>
<dbReference type="InterPro" id="IPR017441">
    <property type="entry name" value="Protein_kinase_ATP_BS"/>
</dbReference>
<dbReference type="InterPro" id="IPR008271">
    <property type="entry name" value="Ser/Thr_kinase_AS"/>
</dbReference>
<dbReference type="CDD" id="cd09217">
    <property type="entry name" value="TLP-P"/>
    <property type="match status" value="1"/>
</dbReference>
<name>N1QVV3_AEGTA</name>
<dbReference type="CDD" id="cd14066">
    <property type="entry name" value="STKc_IRAK"/>
    <property type="match status" value="1"/>
</dbReference>
<keyword evidence="17" id="KW-0472">Membrane</keyword>
<dbReference type="PROSITE" id="PS00108">
    <property type="entry name" value="PROTEIN_KINASE_ST"/>
    <property type="match status" value="1"/>
</dbReference>
<evidence type="ECO:0000256" key="2">
    <source>
        <dbReference type="ARBA" id="ARBA00010607"/>
    </source>
</evidence>
<dbReference type="FunFam" id="2.60.110.10:FF:000003">
    <property type="entry name" value="Thaumatin I"/>
    <property type="match status" value="1"/>
</dbReference>
<evidence type="ECO:0000256" key="17">
    <source>
        <dbReference type="ARBA" id="ARBA00023136"/>
    </source>
</evidence>
<dbReference type="PROSITE" id="PS50011">
    <property type="entry name" value="PROTEIN_KINASE_DOM"/>
    <property type="match status" value="1"/>
</dbReference>
<dbReference type="PRINTS" id="PR00347">
    <property type="entry name" value="THAUMATIN"/>
</dbReference>
<dbReference type="AlphaFoldDB" id="N1QVV3"/>
<evidence type="ECO:0000256" key="5">
    <source>
        <dbReference type="ARBA" id="ARBA00022529"/>
    </source>
</evidence>
<dbReference type="SUPFAM" id="SSF49870">
    <property type="entry name" value="Osmotin, thaumatin-like protein"/>
    <property type="match status" value="1"/>
</dbReference>
<dbReference type="GO" id="GO:0031640">
    <property type="term" value="P:killing of cells of another organism"/>
    <property type="evidence" value="ECO:0007669"/>
    <property type="project" value="UniProtKB-KW"/>
</dbReference>
<evidence type="ECO:0000256" key="16">
    <source>
        <dbReference type="ARBA" id="ARBA00022989"/>
    </source>
</evidence>
<dbReference type="GO" id="GO:0005524">
    <property type="term" value="F:ATP binding"/>
    <property type="evidence" value="ECO:0007669"/>
    <property type="project" value="UniProtKB-UniRule"/>
</dbReference>
<dbReference type="InterPro" id="IPR001938">
    <property type="entry name" value="Thaumatin"/>
</dbReference>
<dbReference type="InterPro" id="IPR011009">
    <property type="entry name" value="Kinase-like_dom_sf"/>
</dbReference>
<dbReference type="SMART" id="SM00220">
    <property type="entry name" value="S_TKc"/>
    <property type="match status" value="1"/>
</dbReference>
<dbReference type="InterPro" id="IPR017949">
    <property type="entry name" value="Thaumatin_CS"/>
</dbReference>
<comment type="similarity">
    <text evidence="2">Belongs to the thaumatin family.</text>
</comment>
<evidence type="ECO:0000256" key="8">
    <source>
        <dbReference type="ARBA" id="ARBA00022679"/>
    </source>
</evidence>
<keyword evidence="19" id="KW-0675">Receptor</keyword>
<keyword evidence="5" id="KW-0929">Antimicrobial</keyword>
<dbReference type="InterPro" id="IPR000719">
    <property type="entry name" value="Prot_kinase_dom"/>
</dbReference>
<evidence type="ECO:0000256" key="3">
    <source>
        <dbReference type="ARBA" id="ARBA00012513"/>
    </source>
</evidence>
<evidence type="ECO:0000256" key="4">
    <source>
        <dbReference type="ARBA" id="ARBA00022527"/>
    </source>
</evidence>
<dbReference type="PANTHER" id="PTHR47976:SF9">
    <property type="entry name" value="OS01G0113650 PROTEIN"/>
    <property type="match status" value="1"/>
</dbReference>
<dbReference type="GO" id="GO:0016020">
    <property type="term" value="C:membrane"/>
    <property type="evidence" value="ECO:0007669"/>
    <property type="project" value="UniProtKB-SubCell"/>
</dbReference>
<evidence type="ECO:0000256" key="20">
    <source>
        <dbReference type="ARBA" id="ARBA00023180"/>
    </source>
</evidence>
<dbReference type="Gene3D" id="2.60.110.10">
    <property type="entry name" value="Thaumatin"/>
    <property type="match status" value="1"/>
</dbReference>
<dbReference type="Gene3D" id="3.30.200.20">
    <property type="entry name" value="Phosphorylase Kinase, domain 1"/>
    <property type="match status" value="1"/>
</dbReference>
<evidence type="ECO:0000256" key="13">
    <source>
        <dbReference type="ARBA" id="ARBA00022777"/>
    </source>
</evidence>
<dbReference type="GO" id="GO:0004674">
    <property type="term" value="F:protein serine/threonine kinase activity"/>
    <property type="evidence" value="ECO:0007669"/>
    <property type="project" value="UniProtKB-KW"/>
</dbReference>
<keyword evidence="13" id="KW-0418">Kinase</keyword>
<evidence type="ECO:0000259" key="23">
    <source>
        <dbReference type="PROSITE" id="PS50011"/>
    </source>
</evidence>
<accession>N1QVV3</accession>
<dbReference type="EC" id="2.7.11.1" evidence="3"/>
<keyword evidence="20" id="KW-0325">Glycoprotein</keyword>
<dbReference type="Pfam" id="PF00069">
    <property type="entry name" value="Pkinase"/>
    <property type="match status" value="1"/>
</dbReference>
<keyword evidence="6" id="KW-0597">Phosphoprotein</keyword>
<protein>
    <recommendedName>
        <fullName evidence="3">non-specific serine/threonine protein kinase</fullName>
        <ecNumber evidence="3">2.7.11.1</ecNumber>
    </recommendedName>
</protein>
<evidence type="ECO:0000256" key="11">
    <source>
        <dbReference type="ARBA" id="ARBA00022734"/>
    </source>
</evidence>
<comment type="subcellular location">
    <subcellularLocation>
        <location evidence="1">Membrane</location>
        <topology evidence="1">Single-pass type I membrane protein</topology>
    </subcellularLocation>
</comment>
<keyword evidence="10" id="KW-0732">Signal</keyword>
<evidence type="ECO:0000256" key="19">
    <source>
        <dbReference type="ARBA" id="ARBA00023170"/>
    </source>
</evidence>
<reference evidence="24" key="1">
    <citation type="submission" date="2015-06" db="UniProtKB">
        <authorList>
            <consortium name="EnsemblPlants"/>
        </authorList>
    </citation>
    <scope>IDENTIFICATION</scope>
</reference>
<keyword evidence="16" id="KW-1133">Transmembrane helix</keyword>
<organism evidence="24">
    <name type="scientific">Aegilops tauschii</name>
    <name type="common">Tausch's goatgrass</name>
    <name type="synonym">Aegilops squarrosa</name>
    <dbReference type="NCBI Taxonomy" id="37682"/>
    <lineage>
        <taxon>Eukaryota</taxon>
        <taxon>Viridiplantae</taxon>
        <taxon>Streptophyta</taxon>
        <taxon>Embryophyta</taxon>
        <taxon>Tracheophyta</taxon>
        <taxon>Spermatophyta</taxon>
        <taxon>Magnoliopsida</taxon>
        <taxon>Liliopsida</taxon>
        <taxon>Poales</taxon>
        <taxon>Poaceae</taxon>
        <taxon>BOP clade</taxon>
        <taxon>Pooideae</taxon>
        <taxon>Triticodae</taxon>
        <taxon>Triticeae</taxon>
        <taxon>Triticinae</taxon>
        <taxon>Aegilops</taxon>
    </lineage>
</organism>
<sequence>MPVSSPRHQKLSVAMCFAGYMATALFVSMSRWVHGNCPICEHEQMATLFYPEHVIVATVHGNCPSALTSARRFVFDLETALGLAYIPTTKIMREAFCPPPKSCRHCFFFDEKAGPLLFIAAIVDLQSSSCFDAAAADQLNSLAPMILFHSDLDPTDTLRVAAPAPLQGPVLQVIWLSQHEHIHQIRQEMNTRSKKISLSNTGFLSQKRRRKKYVGNMFALSYYTSIHGSKSPFLLYHLIQEGSYYQATQLAVMGTSSLSLHHPPPLLLLLRLLLLLPFVTTQTILNITNRCPYTVWPAALPVGGGMRLDSGKTWTLQVPSDTRGGSVWARTGCSFDGKGSGSCQTGDCEGLLACKIDGQPPYTSAEFSLNQYNNNSFFGISLDQGFNVPMEFLPMPVKGQGGSGCRKGPHCGANITSQCPSELKAPGGCNSACTVFQEQNNGMYCCYESQCEPNKYSAFFVRMCPEAISYSSDASTDTSFSCPFDTDYQLEAATEQFKDKLGEGGFGSVFEGQLGEERIAVKRLDRAGQGKREFLAGVQVKREFLAEVQTIGSIHHINLVRLFGFCAEKSHRLLVYEYMPKGSLDRWIYGRHENSAPPLEWRVRCKIIADIAKGLSYLHEECMKRIAHLDVKPQNILLDDDFNAKLSDFGLCKLIDRDMSQVVTRMRGTPGYLAPEWLTSQITEKADVYSFGVVVMEIVSGRKNLDTSLSEESIHLITLLEGKVKNNHLEDLIDKSSNDMQAHVPDVIQMMKLAMWCLQIDCKGRPKMSEVVKVLEGTMDAESNIDHNFVATNEPNFGIAGNVNSSAPPVASDVSGPR</sequence>
<dbReference type="PROSITE" id="PS51367">
    <property type="entry name" value="THAUMATIN_2"/>
    <property type="match status" value="1"/>
</dbReference>
<evidence type="ECO:0000313" key="24">
    <source>
        <dbReference type="EnsemblPlants" id="EMT14788"/>
    </source>
</evidence>
<keyword evidence="7" id="KW-0295">Fungicide</keyword>
<dbReference type="SUPFAM" id="SSF56112">
    <property type="entry name" value="Protein kinase-like (PK-like)"/>
    <property type="match status" value="1"/>
</dbReference>
<evidence type="ECO:0000256" key="1">
    <source>
        <dbReference type="ARBA" id="ARBA00004479"/>
    </source>
</evidence>
<keyword evidence="15" id="KW-0067">ATP-binding</keyword>
<dbReference type="PANTHER" id="PTHR47976">
    <property type="entry name" value="G-TYPE LECTIN S-RECEPTOR-LIKE SERINE/THREONINE-PROTEIN KINASE SD2-5"/>
    <property type="match status" value="1"/>
</dbReference>
<evidence type="ECO:0000256" key="18">
    <source>
        <dbReference type="ARBA" id="ARBA00023157"/>
    </source>
</evidence>
<evidence type="ECO:0000256" key="12">
    <source>
        <dbReference type="ARBA" id="ARBA00022741"/>
    </source>
</evidence>